<organism evidence="1 2">
    <name type="scientific">Bythopirellula polymerisocia</name>
    <dbReference type="NCBI Taxonomy" id="2528003"/>
    <lineage>
        <taxon>Bacteria</taxon>
        <taxon>Pseudomonadati</taxon>
        <taxon>Planctomycetota</taxon>
        <taxon>Planctomycetia</taxon>
        <taxon>Pirellulales</taxon>
        <taxon>Lacipirellulaceae</taxon>
        <taxon>Bythopirellula</taxon>
    </lineage>
</organism>
<sequence length="100" mass="11194">MRTNEIGRGAICSGSAKFHYTRHFAKKQLLAAPIFGAQRRQQTAQNLGLPLKRSQPMGLNELRESRQCLISRVPLPELATLGPAYKKLNSYGILLIDMRS</sequence>
<evidence type="ECO:0000313" key="2">
    <source>
        <dbReference type="Proteomes" id="UP000318437"/>
    </source>
</evidence>
<reference evidence="1 2" key="1">
    <citation type="submission" date="2019-02" db="EMBL/GenBank/DDBJ databases">
        <title>Deep-cultivation of Planctomycetes and their phenomic and genomic characterization uncovers novel biology.</title>
        <authorList>
            <person name="Wiegand S."/>
            <person name="Jogler M."/>
            <person name="Boedeker C."/>
            <person name="Pinto D."/>
            <person name="Vollmers J."/>
            <person name="Rivas-Marin E."/>
            <person name="Kohn T."/>
            <person name="Peeters S.H."/>
            <person name="Heuer A."/>
            <person name="Rast P."/>
            <person name="Oberbeckmann S."/>
            <person name="Bunk B."/>
            <person name="Jeske O."/>
            <person name="Meyerdierks A."/>
            <person name="Storesund J.E."/>
            <person name="Kallscheuer N."/>
            <person name="Luecker S."/>
            <person name="Lage O.M."/>
            <person name="Pohl T."/>
            <person name="Merkel B.J."/>
            <person name="Hornburger P."/>
            <person name="Mueller R.-W."/>
            <person name="Bruemmer F."/>
            <person name="Labrenz M."/>
            <person name="Spormann A.M."/>
            <person name="Op Den Camp H."/>
            <person name="Overmann J."/>
            <person name="Amann R."/>
            <person name="Jetten M.S.M."/>
            <person name="Mascher T."/>
            <person name="Medema M.H."/>
            <person name="Devos D.P."/>
            <person name="Kaster A.-K."/>
            <person name="Ovreas L."/>
            <person name="Rohde M."/>
            <person name="Galperin M.Y."/>
            <person name="Jogler C."/>
        </authorList>
    </citation>
    <scope>NUCLEOTIDE SEQUENCE [LARGE SCALE GENOMIC DNA]</scope>
    <source>
        <strain evidence="1 2">Pla144</strain>
    </source>
</reference>
<accession>A0A5C6CKB8</accession>
<dbReference type="Proteomes" id="UP000318437">
    <property type="component" value="Unassembled WGS sequence"/>
</dbReference>
<proteinExistence type="predicted"/>
<evidence type="ECO:0000313" key="1">
    <source>
        <dbReference type="EMBL" id="TWU24505.1"/>
    </source>
</evidence>
<dbReference type="EMBL" id="SJPS01000005">
    <property type="protein sequence ID" value="TWU24505.1"/>
    <property type="molecule type" value="Genomic_DNA"/>
</dbReference>
<dbReference type="RefSeq" id="WP_146451750.1">
    <property type="nucleotide sequence ID" value="NZ_SJPS01000005.1"/>
</dbReference>
<comment type="caution">
    <text evidence="1">The sequence shown here is derived from an EMBL/GenBank/DDBJ whole genome shotgun (WGS) entry which is preliminary data.</text>
</comment>
<name>A0A5C6CKB8_9BACT</name>
<dbReference type="AlphaFoldDB" id="A0A5C6CKB8"/>
<gene>
    <name evidence="1" type="ORF">Pla144_33890</name>
</gene>
<keyword evidence="2" id="KW-1185">Reference proteome</keyword>
<protein>
    <submittedName>
        <fullName evidence="1">Uncharacterized protein</fullName>
    </submittedName>
</protein>